<evidence type="ECO:0000313" key="2">
    <source>
        <dbReference type="Proteomes" id="UP001495910"/>
    </source>
</evidence>
<reference evidence="1 2" key="1">
    <citation type="submission" date="2024-02" db="EMBL/GenBank/DDBJ databases">
        <title>Draft genome sequence of Collimonas sp. strain H4R21, an effective mineral-weathering bacterial strain isolated from the beech rhizosphere.</title>
        <authorList>
            <person name="Morin E."/>
            <person name="Uroz S."/>
            <person name="Leveau J.H.J."/>
            <person name="Kumar R."/>
            <person name="Rey M.W."/>
            <person name="Pham J."/>
        </authorList>
    </citation>
    <scope>NUCLEOTIDE SEQUENCE [LARGE SCALE GENOMIC DNA]</scope>
    <source>
        <strain evidence="1 2">H4R21</strain>
    </source>
</reference>
<proteinExistence type="predicted"/>
<dbReference type="RefSeq" id="WP_342831183.1">
    <property type="nucleotide sequence ID" value="NZ_JBANDC010000019.1"/>
</dbReference>
<accession>A0ABU9Q1A8</accession>
<dbReference type="EMBL" id="JBANDC010000019">
    <property type="protein sequence ID" value="MEM4990043.1"/>
    <property type="molecule type" value="Genomic_DNA"/>
</dbReference>
<dbReference type="SUPFAM" id="SSF53137">
    <property type="entry name" value="Translational machinery components"/>
    <property type="match status" value="1"/>
</dbReference>
<comment type="caution">
    <text evidence="1">The sequence shown here is derived from an EMBL/GenBank/DDBJ whole genome shotgun (WGS) entry which is preliminary data.</text>
</comment>
<protein>
    <submittedName>
        <fullName evidence="1">Translational machinery protein</fullName>
    </submittedName>
</protein>
<gene>
    <name evidence="1" type="ORF">V8G57_21825</name>
</gene>
<dbReference type="Gene3D" id="3.30.420.60">
    <property type="entry name" value="eRF1 domain 2"/>
    <property type="match status" value="1"/>
</dbReference>
<organism evidence="1 2">
    <name type="scientific">Collimonas rhizosphaerae</name>
    <dbReference type="NCBI Taxonomy" id="3126357"/>
    <lineage>
        <taxon>Bacteria</taxon>
        <taxon>Pseudomonadati</taxon>
        <taxon>Pseudomonadota</taxon>
        <taxon>Betaproteobacteria</taxon>
        <taxon>Burkholderiales</taxon>
        <taxon>Oxalobacteraceae</taxon>
        <taxon>Collimonas</taxon>
    </lineage>
</organism>
<name>A0ABU9Q1A8_9BURK</name>
<dbReference type="InterPro" id="IPR042226">
    <property type="entry name" value="eFR1_2_sf"/>
</dbReference>
<sequence>MSFNHIVVWLDHAEAHIIAFSPGAAAHETIRMHSRHANPYASEMHSRIPDAVKQAPYFDAIANALPQALQILIVGPGLEKMAFIKHLLRHKHQLAEKIVGVETVDHPGDPQLLAFARQYFLKADFLL</sequence>
<keyword evidence="2" id="KW-1185">Reference proteome</keyword>
<evidence type="ECO:0000313" key="1">
    <source>
        <dbReference type="EMBL" id="MEM4990043.1"/>
    </source>
</evidence>
<dbReference type="Proteomes" id="UP001495910">
    <property type="component" value="Unassembled WGS sequence"/>
</dbReference>